<proteinExistence type="predicted"/>
<dbReference type="AlphaFoldDB" id="A0A7C4Y437"/>
<accession>A0A7C4Y437</accession>
<dbReference type="InterPro" id="IPR036457">
    <property type="entry name" value="PPM-type-like_dom_sf"/>
</dbReference>
<protein>
    <submittedName>
        <fullName evidence="3">Serine/threonine-protein phosphatase</fullName>
    </submittedName>
</protein>
<keyword evidence="1" id="KW-0378">Hydrolase</keyword>
<dbReference type="InterPro" id="IPR001932">
    <property type="entry name" value="PPM-type_phosphatase-like_dom"/>
</dbReference>
<dbReference type="Pfam" id="PF07228">
    <property type="entry name" value="SpoIIE"/>
    <property type="match status" value="1"/>
</dbReference>
<organism evidence="3">
    <name type="scientific">Caldisericum exile</name>
    <dbReference type="NCBI Taxonomy" id="693075"/>
    <lineage>
        <taxon>Bacteria</taxon>
        <taxon>Pseudomonadati</taxon>
        <taxon>Caldisericota/Cryosericota group</taxon>
        <taxon>Caldisericota</taxon>
        <taxon>Caldisericia</taxon>
        <taxon>Caldisericales</taxon>
        <taxon>Caldisericaceae</taxon>
        <taxon>Caldisericum</taxon>
    </lineage>
</organism>
<gene>
    <name evidence="3" type="ORF">ENV82_02670</name>
</gene>
<evidence type="ECO:0000256" key="1">
    <source>
        <dbReference type="ARBA" id="ARBA00022801"/>
    </source>
</evidence>
<name>A0A7C4Y437_9BACT</name>
<evidence type="ECO:0000259" key="2">
    <source>
        <dbReference type="Pfam" id="PF07228"/>
    </source>
</evidence>
<reference evidence="3" key="1">
    <citation type="journal article" date="2020" name="mSystems">
        <title>Genome- and Community-Level Interaction Insights into Carbon Utilization and Element Cycling Functions of Hydrothermarchaeota in Hydrothermal Sediment.</title>
        <authorList>
            <person name="Zhou Z."/>
            <person name="Liu Y."/>
            <person name="Xu W."/>
            <person name="Pan J."/>
            <person name="Luo Z.H."/>
            <person name="Li M."/>
        </authorList>
    </citation>
    <scope>NUCLEOTIDE SEQUENCE [LARGE SCALE GENOMIC DNA]</scope>
    <source>
        <strain evidence="3">SpSt-794</strain>
    </source>
</reference>
<evidence type="ECO:0000313" key="3">
    <source>
        <dbReference type="EMBL" id="HGW60320.1"/>
    </source>
</evidence>
<dbReference type="Gene3D" id="3.60.40.10">
    <property type="entry name" value="PPM-type phosphatase domain"/>
    <property type="match status" value="1"/>
</dbReference>
<dbReference type="PANTHER" id="PTHR43156:SF2">
    <property type="entry name" value="STAGE II SPORULATION PROTEIN E"/>
    <property type="match status" value="1"/>
</dbReference>
<dbReference type="PANTHER" id="PTHR43156">
    <property type="entry name" value="STAGE II SPORULATION PROTEIN E-RELATED"/>
    <property type="match status" value="1"/>
</dbReference>
<dbReference type="InterPro" id="IPR052016">
    <property type="entry name" value="Bact_Sigma-Reg"/>
</dbReference>
<dbReference type="GO" id="GO:0016791">
    <property type="term" value="F:phosphatase activity"/>
    <property type="evidence" value="ECO:0007669"/>
    <property type="project" value="TreeGrafter"/>
</dbReference>
<dbReference type="SUPFAM" id="SSF81606">
    <property type="entry name" value="PP2C-like"/>
    <property type="match status" value="1"/>
</dbReference>
<sequence>MLTCDIFYSLKNKAGEEICGDTIRIKRSENRVAVTVSDGLGSGIKASILSTLTASLATTMLFNNVDLEDVVKSIIATLPKCKVRDLSYANFCSVLFNADNSTLYLAEYDFPVVLLCRKSAPLDLPRKKVVIEGREMFETELQVEDGDVLFIMTDGVSQAGLGSDLYPLGFGIDNIRKEISNLMRSKLPPNSIVEYLIKKAQKMDEGTKGDDALCAALSFRPFNRVNIMVGPPSDPSLDEEVVKLFINLPGKKIVCGGTTSQVVSRVVGKEVILSKSLRKNSPPIGYMEGVDLVTEGIVTLAQVFRSLSGQIENIGRGADLLLKILDKADSVHFIVGKAINPVYQNPLFSYDLSLKVRVVEDIARLLREKGKMVDIEYY</sequence>
<comment type="caution">
    <text evidence="3">The sequence shown here is derived from an EMBL/GenBank/DDBJ whole genome shotgun (WGS) entry which is preliminary data.</text>
</comment>
<dbReference type="EMBL" id="DTHV01000086">
    <property type="protein sequence ID" value="HGW60320.1"/>
    <property type="molecule type" value="Genomic_DNA"/>
</dbReference>
<feature type="domain" description="PPM-type phosphatase" evidence="2">
    <location>
        <begin position="29"/>
        <end position="217"/>
    </location>
</feature>